<feature type="transmembrane region" description="Helical" evidence="1">
    <location>
        <begin position="81"/>
        <end position="103"/>
    </location>
</feature>
<evidence type="ECO:0000256" key="1">
    <source>
        <dbReference type="SAM" id="Phobius"/>
    </source>
</evidence>
<name>A0A934R4M8_9BACT</name>
<feature type="transmembrane region" description="Helical" evidence="1">
    <location>
        <begin position="109"/>
        <end position="125"/>
    </location>
</feature>
<dbReference type="Proteomes" id="UP000600139">
    <property type="component" value="Unassembled WGS sequence"/>
</dbReference>
<sequence length="212" mass="23030">MPDSSLKPQRKSSWPRTLLRAALICGGSVAILLPAWLPNRPSAPIERATVELLQAFLLAAAAAIILGAASHAGHNRPVCRVMAFGLIAAFVGEIEDFVSGILGWKFPEAWFVGVILLIALITALRHRRVMIHFLSTLGNHAGSGLIGSALLILYVFNRVIGSAKFWRATLGDDFTQEIPKMCKSYLELLACYLIFIGVLGLSITLARRKEPS</sequence>
<dbReference type="RefSeq" id="WP_200350913.1">
    <property type="nucleotide sequence ID" value="NZ_BAABHZ010000006.1"/>
</dbReference>
<evidence type="ECO:0000313" key="2">
    <source>
        <dbReference type="EMBL" id="MBK1815953.1"/>
    </source>
</evidence>
<dbReference type="AlphaFoldDB" id="A0A934R4M8"/>
<comment type="caution">
    <text evidence="2">The sequence shown here is derived from an EMBL/GenBank/DDBJ whole genome shotgun (WGS) entry which is preliminary data.</text>
</comment>
<accession>A0A934R4M8</accession>
<keyword evidence="1" id="KW-0812">Transmembrane</keyword>
<gene>
    <name evidence="2" type="ORF">JIN84_10005</name>
</gene>
<feature type="transmembrane region" description="Helical" evidence="1">
    <location>
        <begin position="52"/>
        <end position="69"/>
    </location>
</feature>
<dbReference type="EMBL" id="JAENIK010000011">
    <property type="protein sequence ID" value="MBK1815953.1"/>
    <property type="molecule type" value="Genomic_DNA"/>
</dbReference>
<feature type="transmembrane region" description="Helical" evidence="1">
    <location>
        <begin position="137"/>
        <end position="156"/>
    </location>
</feature>
<evidence type="ECO:0000313" key="3">
    <source>
        <dbReference type="Proteomes" id="UP000600139"/>
    </source>
</evidence>
<feature type="transmembrane region" description="Helical" evidence="1">
    <location>
        <begin position="17"/>
        <end position="37"/>
    </location>
</feature>
<reference evidence="2" key="1">
    <citation type="submission" date="2021-01" db="EMBL/GenBank/DDBJ databases">
        <title>Modified the classification status of verrucomicrobia.</title>
        <authorList>
            <person name="Feng X."/>
        </authorList>
    </citation>
    <scope>NUCLEOTIDE SEQUENCE</scope>
    <source>
        <strain evidence="2">JCM 18052</strain>
    </source>
</reference>
<proteinExistence type="predicted"/>
<feature type="transmembrane region" description="Helical" evidence="1">
    <location>
        <begin position="185"/>
        <end position="206"/>
    </location>
</feature>
<protein>
    <submittedName>
        <fullName evidence="2">Uncharacterized protein</fullName>
    </submittedName>
</protein>
<keyword evidence="3" id="KW-1185">Reference proteome</keyword>
<keyword evidence="1" id="KW-0472">Membrane</keyword>
<keyword evidence="1" id="KW-1133">Transmembrane helix</keyword>
<organism evidence="2 3">
    <name type="scientific">Luteolibacter yonseiensis</name>
    <dbReference type="NCBI Taxonomy" id="1144680"/>
    <lineage>
        <taxon>Bacteria</taxon>
        <taxon>Pseudomonadati</taxon>
        <taxon>Verrucomicrobiota</taxon>
        <taxon>Verrucomicrobiia</taxon>
        <taxon>Verrucomicrobiales</taxon>
        <taxon>Verrucomicrobiaceae</taxon>
        <taxon>Luteolibacter</taxon>
    </lineage>
</organism>